<evidence type="ECO:0000313" key="2">
    <source>
        <dbReference type="Proteomes" id="UP001056120"/>
    </source>
</evidence>
<accession>A0ACB9BSE1</accession>
<keyword evidence="2" id="KW-1185">Reference proteome</keyword>
<reference evidence="2" key="1">
    <citation type="journal article" date="2022" name="Mol. Ecol. Resour.">
        <title>The genomes of chicory, endive, great burdock and yacon provide insights into Asteraceae palaeo-polyploidization history and plant inulin production.</title>
        <authorList>
            <person name="Fan W."/>
            <person name="Wang S."/>
            <person name="Wang H."/>
            <person name="Wang A."/>
            <person name="Jiang F."/>
            <person name="Liu H."/>
            <person name="Zhao H."/>
            <person name="Xu D."/>
            <person name="Zhang Y."/>
        </authorList>
    </citation>
    <scope>NUCLEOTIDE SEQUENCE [LARGE SCALE GENOMIC DNA]</scope>
    <source>
        <strain evidence="2">cv. Yunnan</strain>
    </source>
</reference>
<comment type="caution">
    <text evidence="1">The sequence shown here is derived from an EMBL/GenBank/DDBJ whole genome shotgun (WGS) entry which is preliminary data.</text>
</comment>
<name>A0ACB9BSE1_9ASTR</name>
<proteinExistence type="predicted"/>
<organism evidence="1 2">
    <name type="scientific">Smallanthus sonchifolius</name>
    <dbReference type="NCBI Taxonomy" id="185202"/>
    <lineage>
        <taxon>Eukaryota</taxon>
        <taxon>Viridiplantae</taxon>
        <taxon>Streptophyta</taxon>
        <taxon>Embryophyta</taxon>
        <taxon>Tracheophyta</taxon>
        <taxon>Spermatophyta</taxon>
        <taxon>Magnoliopsida</taxon>
        <taxon>eudicotyledons</taxon>
        <taxon>Gunneridae</taxon>
        <taxon>Pentapetalae</taxon>
        <taxon>asterids</taxon>
        <taxon>campanulids</taxon>
        <taxon>Asterales</taxon>
        <taxon>Asteraceae</taxon>
        <taxon>Asteroideae</taxon>
        <taxon>Heliantheae alliance</taxon>
        <taxon>Millerieae</taxon>
        <taxon>Smallanthus</taxon>
    </lineage>
</organism>
<dbReference type="Proteomes" id="UP001056120">
    <property type="component" value="Linkage Group LG22"/>
</dbReference>
<evidence type="ECO:0000313" key="1">
    <source>
        <dbReference type="EMBL" id="KAI3724967.1"/>
    </source>
</evidence>
<protein>
    <submittedName>
        <fullName evidence="1">Uncharacterized protein</fullName>
    </submittedName>
</protein>
<sequence>MASDLRYDVFLSFRGEDTRHSFTDHLYHALLQAGLRTFRDNDEIDRGEELKPEIETAIIESRASIVVLSENYANSIWCLDELCLILEHRRKLNHFVLPVFYHVDPSDVRNQRRSFANEGSMWTSVANLTSNCLACLGVEAKEGPKWMEVNVRRWKAALTEVANLTGFQLSGYICFLSLFIHVYTSRLTNLLYYHQPGS</sequence>
<dbReference type="EMBL" id="CM042039">
    <property type="protein sequence ID" value="KAI3724967.1"/>
    <property type="molecule type" value="Genomic_DNA"/>
</dbReference>
<reference evidence="1 2" key="2">
    <citation type="journal article" date="2022" name="Mol. Ecol. Resour.">
        <title>The genomes of chicory, endive, great burdock and yacon provide insights into Asteraceae paleo-polyploidization history and plant inulin production.</title>
        <authorList>
            <person name="Fan W."/>
            <person name="Wang S."/>
            <person name="Wang H."/>
            <person name="Wang A."/>
            <person name="Jiang F."/>
            <person name="Liu H."/>
            <person name="Zhao H."/>
            <person name="Xu D."/>
            <person name="Zhang Y."/>
        </authorList>
    </citation>
    <scope>NUCLEOTIDE SEQUENCE [LARGE SCALE GENOMIC DNA]</scope>
    <source>
        <strain evidence="2">cv. Yunnan</strain>
        <tissue evidence="1">Leaves</tissue>
    </source>
</reference>
<gene>
    <name evidence="1" type="ORF">L1987_64736</name>
</gene>